<evidence type="ECO:0000313" key="3">
    <source>
        <dbReference type="Proteomes" id="UP000749040"/>
    </source>
</evidence>
<sequence>MTITPPPQGGKKRRPNEPQGWRTGPAWREMQQSERGPWRDRIRTSLIVAAVAVAVLIGINPSGARTLVLGHRHTETDSTALPPETATPTASAPADAGPDTPTVSHPFAGSPALRWADGADGVVVPHATPVGDLTERQVAAVLRTTKAYLVATNLDPAELRGGFPSAALRLVDPINGEPTMMKAALRSPGTNSDPTQWFTRYDPARIELVGSVIKVRGRMTFAKAAHDAVRVHTDYSYVYAVTKAGDHSGKVARVIVRRVVDTQWYLASTPGEVQIVAWGAFFGGSGCGSPDGYLHPSPWYASSASQYAGPMTDPYDRSRPLGKAKSCGTASRT</sequence>
<dbReference type="EMBL" id="JADKYB010000025">
    <property type="protein sequence ID" value="MBM9509457.1"/>
    <property type="molecule type" value="Genomic_DNA"/>
</dbReference>
<evidence type="ECO:0000313" key="2">
    <source>
        <dbReference type="EMBL" id="MBM9509457.1"/>
    </source>
</evidence>
<name>A0ABS2U281_9ACTN</name>
<comment type="caution">
    <text evidence="2">The sequence shown here is derived from an EMBL/GenBank/DDBJ whole genome shotgun (WGS) entry which is preliminary data.</text>
</comment>
<keyword evidence="3" id="KW-1185">Reference proteome</keyword>
<protein>
    <submittedName>
        <fullName evidence="2">Uncharacterized protein</fullName>
    </submittedName>
</protein>
<evidence type="ECO:0000256" key="1">
    <source>
        <dbReference type="SAM" id="MobiDB-lite"/>
    </source>
</evidence>
<reference evidence="2 3" key="1">
    <citation type="submission" date="2021-01" db="EMBL/GenBank/DDBJ databases">
        <title>Streptomyces acididurans sp. nov., isolated from a peat swamp forest soil.</title>
        <authorList>
            <person name="Chantavorakit T."/>
            <person name="Duangmal K."/>
        </authorList>
    </citation>
    <scope>NUCLEOTIDE SEQUENCE [LARGE SCALE GENOMIC DNA]</scope>
    <source>
        <strain evidence="2 3">KK5PA1</strain>
    </source>
</reference>
<organism evidence="2 3">
    <name type="scientific">Actinacidiphila acididurans</name>
    <dbReference type="NCBI Taxonomy" id="2784346"/>
    <lineage>
        <taxon>Bacteria</taxon>
        <taxon>Bacillati</taxon>
        <taxon>Actinomycetota</taxon>
        <taxon>Actinomycetes</taxon>
        <taxon>Kitasatosporales</taxon>
        <taxon>Streptomycetaceae</taxon>
        <taxon>Actinacidiphila</taxon>
    </lineage>
</organism>
<feature type="region of interest" description="Disordered" evidence="1">
    <location>
        <begin position="1"/>
        <end position="36"/>
    </location>
</feature>
<feature type="region of interest" description="Disordered" evidence="1">
    <location>
        <begin position="311"/>
        <end position="333"/>
    </location>
</feature>
<feature type="region of interest" description="Disordered" evidence="1">
    <location>
        <begin position="72"/>
        <end position="106"/>
    </location>
</feature>
<feature type="compositionally biased region" description="Low complexity" evidence="1">
    <location>
        <begin position="79"/>
        <end position="102"/>
    </location>
</feature>
<proteinExistence type="predicted"/>
<dbReference type="Proteomes" id="UP000749040">
    <property type="component" value="Unassembled WGS sequence"/>
</dbReference>
<dbReference type="RefSeq" id="WP_205362567.1">
    <property type="nucleotide sequence ID" value="NZ_JADKYB010000025.1"/>
</dbReference>
<gene>
    <name evidence="2" type="ORF">ITX44_33905</name>
</gene>
<accession>A0ABS2U281</accession>